<protein>
    <submittedName>
        <fullName evidence="3 4">Tetratricopeptide repeat protein 10, tpr10, putative</fullName>
    </submittedName>
</protein>
<dbReference type="SMART" id="SM00028">
    <property type="entry name" value="TPR"/>
    <property type="match status" value="2"/>
</dbReference>
<keyword evidence="5" id="KW-1185">Reference proteome</keyword>
<dbReference type="EMBL" id="ABJB010900844">
    <property type="status" value="NOT_ANNOTATED_CDS"/>
    <property type="molecule type" value="Genomic_DNA"/>
</dbReference>
<dbReference type="InParanoid" id="B7QDT7"/>
<feature type="repeat" description="TPR" evidence="1">
    <location>
        <begin position="169"/>
        <end position="202"/>
    </location>
</feature>
<dbReference type="PANTHER" id="PTHR44117:SF1">
    <property type="entry name" value="INTRAFLAGELLAR TRANSPORT PROTEIN 88 HOMOLOG"/>
    <property type="match status" value="1"/>
</dbReference>
<dbReference type="InterPro" id="IPR011990">
    <property type="entry name" value="TPR-like_helical_dom_sf"/>
</dbReference>
<dbReference type="EnsemblMetazoa" id="ISCW022645-RA">
    <property type="protein sequence ID" value="ISCW022645-PA"/>
    <property type="gene ID" value="ISCW022645"/>
</dbReference>
<name>B7QDT7_IXOSC</name>
<dbReference type="EMBL" id="ABJB010965290">
    <property type="status" value="NOT_ANNOTATED_CDS"/>
    <property type="molecule type" value="Genomic_DNA"/>
</dbReference>
<organism>
    <name type="scientific">Ixodes scapularis</name>
    <name type="common">Black-legged tick</name>
    <name type="synonym">Deer tick</name>
    <dbReference type="NCBI Taxonomy" id="6945"/>
    <lineage>
        <taxon>Eukaryota</taxon>
        <taxon>Metazoa</taxon>
        <taxon>Ecdysozoa</taxon>
        <taxon>Arthropoda</taxon>
        <taxon>Chelicerata</taxon>
        <taxon>Arachnida</taxon>
        <taxon>Acari</taxon>
        <taxon>Parasitiformes</taxon>
        <taxon>Ixodida</taxon>
        <taxon>Ixodoidea</taxon>
        <taxon>Ixodidae</taxon>
        <taxon>Ixodinae</taxon>
        <taxon>Ixodes</taxon>
    </lineage>
</organism>
<dbReference type="PaxDb" id="6945-B7QDT7"/>
<dbReference type="Pfam" id="PF13174">
    <property type="entry name" value="TPR_6"/>
    <property type="match status" value="1"/>
</dbReference>
<dbReference type="SUPFAM" id="SSF48452">
    <property type="entry name" value="TPR-like"/>
    <property type="match status" value="1"/>
</dbReference>
<accession>B7QDT7</accession>
<dbReference type="Gene3D" id="1.25.40.10">
    <property type="entry name" value="Tetratricopeptide repeat domain"/>
    <property type="match status" value="1"/>
</dbReference>
<feature type="compositionally biased region" description="Acidic residues" evidence="2">
    <location>
        <begin position="286"/>
        <end position="303"/>
    </location>
</feature>
<evidence type="ECO:0000313" key="3">
    <source>
        <dbReference type="EMBL" id="EEC17009.1"/>
    </source>
</evidence>
<dbReference type="EMBL" id="ABJB010326886">
    <property type="status" value="NOT_ANNOTATED_CDS"/>
    <property type="molecule type" value="Genomic_DNA"/>
</dbReference>
<dbReference type="VEuPathDB" id="VectorBase:ISCP_037443"/>
<sequence>MKNIGLAFVKMGQLADAITSLEYIMAERADFRSALHLIVCHYTIGDRDKMKRSFLKLLDVVLEHVDDEKGEPSSDDPIENLYYEEIKNDSLQQIERERRHEAEWCILTAAKLIAPVISTSFSEGYEWCVEQIKASAYSDIANDLEISKAVAYLRKREFNQSYRYFPSNIEIIEWLGAYYIESQLFEKAIKYFEKAAIIQPAQVKWQLMVASCHRKSGNYQNALQTYKTVHRKFPDNIECLRFLVRLTTDLGMNEASEYAAKLKKAEKAKELKEHRPRTAARRRDEVVDDEFDNEELGDDMLPE</sequence>
<dbReference type="OrthoDB" id="1926212at2759"/>
<dbReference type="EMBL" id="ABJB010763341">
    <property type="status" value="NOT_ANNOTATED_CDS"/>
    <property type="molecule type" value="Genomic_DNA"/>
</dbReference>
<evidence type="ECO:0000256" key="1">
    <source>
        <dbReference type="PROSITE-ProRule" id="PRU00339"/>
    </source>
</evidence>
<dbReference type="Pfam" id="PF13181">
    <property type="entry name" value="TPR_8"/>
    <property type="match status" value="1"/>
</dbReference>
<dbReference type="VEuPathDB" id="VectorBase:ISCW022645"/>
<reference evidence="3 5" key="1">
    <citation type="submission" date="2008-03" db="EMBL/GenBank/DDBJ databases">
        <title>Annotation of Ixodes scapularis.</title>
        <authorList>
            <consortium name="Ixodes scapularis Genome Project Consortium"/>
            <person name="Caler E."/>
            <person name="Hannick L.I."/>
            <person name="Bidwell S."/>
            <person name="Joardar V."/>
            <person name="Thiagarajan M."/>
            <person name="Amedeo P."/>
            <person name="Galinsky K.J."/>
            <person name="Schobel S."/>
            <person name="Inman J."/>
            <person name="Hostetler J."/>
            <person name="Miller J."/>
            <person name="Hammond M."/>
            <person name="Megy K."/>
            <person name="Lawson D."/>
            <person name="Kodira C."/>
            <person name="Sutton G."/>
            <person name="Meyer J."/>
            <person name="Hill C.A."/>
            <person name="Birren B."/>
            <person name="Nene V."/>
            <person name="Collins F."/>
            <person name="Alarcon-Chaidez F."/>
            <person name="Wikel S."/>
            <person name="Strausberg R."/>
        </authorList>
    </citation>
    <scope>NUCLEOTIDE SEQUENCE [LARGE SCALE GENOMIC DNA]</scope>
    <source>
        <strain evidence="5">Wikel</strain>
        <strain evidence="3">Wikel colony</strain>
    </source>
</reference>
<dbReference type="EMBL" id="ABJB010225319">
    <property type="status" value="NOT_ANNOTATED_CDS"/>
    <property type="molecule type" value="Genomic_DNA"/>
</dbReference>
<dbReference type="InterPro" id="IPR019734">
    <property type="entry name" value="TPR_rpt"/>
</dbReference>
<dbReference type="FunCoup" id="B7QDT7">
    <property type="interactions" value="81"/>
</dbReference>
<dbReference type="STRING" id="6945.B7QDT7"/>
<dbReference type="VEuPathDB" id="VectorBase:ISCI022645"/>
<dbReference type="PANTHER" id="PTHR44117">
    <property type="entry name" value="INTRAFLAGELLAR TRANSPORT PROTEIN 88 HOMOLOG"/>
    <property type="match status" value="1"/>
</dbReference>
<dbReference type="EMBL" id="ABJB010706750">
    <property type="status" value="NOT_ANNOTATED_CDS"/>
    <property type="molecule type" value="Genomic_DNA"/>
</dbReference>
<evidence type="ECO:0000313" key="4">
    <source>
        <dbReference type="EnsemblMetazoa" id="ISCW022645-PA"/>
    </source>
</evidence>
<evidence type="ECO:0000313" key="5">
    <source>
        <dbReference type="Proteomes" id="UP000001555"/>
    </source>
</evidence>
<evidence type="ECO:0000256" key="2">
    <source>
        <dbReference type="SAM" id="MobiDB-lite"/>
    </source>
</evidence>
<keyword evidence="1" id="KW-0802">TPR repeat</keyword>
<dbReference type="AlphaFoldDB" id="B7QDT7"/>
<proteinExistence type="predicted"/>
<reference evidence="4" key="2">
    <citation type="submission" date="2020-05" db="UniProtKB">
        <authorList>
            <consortium name="EnsemblMetazoa"/>
        </authorList>
    </citation>
    <scope>IDENTIFICATION</scope>
    <source>
        <strain evidence="4">wikel</strain>
    </source>
</reference>
<feature type="region of interest" description="Disordered" evidence="2">
    <location>
        <begin position="269"/>
        <end position="303"/>
    </location>
</feature>
<gene>
    <name evidence="3" type="ORF">IscW_ISCW022645</name>
</gene>
<dbReference type="PROSITE" id="PS50005">
    <property type="entry name" value="TPR"/>
    <property type="match status" value="1"/>
</dbReference>
<dbReference type="Proteomes" id="UP000001555">
    <property type="component" value="Unassembled WGS sequence"/>
</dbReference>
<dbReference type="HOGENOM" id="CLU_919142_0_0_1"/>
<dbReference type="EMBL" id="DS915637">
    <property type="protein sequence ID" value="EEC17009.1"/>
    <property type="molecule type" value="Genomic_DNA"/>
</dbReference>